<dbReference type="RefSeq" id="XP_018131401.1">
    <property type="nucleotide sequence ID" value="XM_018274071.2"/>
</dbReference>
<dbReference type="GO" id="GO:0008168">
    <property type="term" value="F:methyltransferase activity"/>
    <property type="evidence" value="ECO:0007669"/>
    <property type="project" value="TreeGrafter"/>
</dbReference>
<dbReference type="EMBL" id="KV460221">
    <property type="protein sequence ID" value="OBT97668.1"/>
    <property type="molecule type" value="Genomic_DNA"/>
</dbReference>
<evidence type="ECO:0000313" key="3">
    <source>
        <dbReference type="Proteomes" id="UP000091956"/>
    </source>
</evidence>
<proteinExistence type="predicted"/>
<name>A0A1B8GPC1_9PEZI</name>
<dbReference type="Proteomes" id="UP000091956">
    <property type="component" value="Unassembled WGS sequence"/>
</dbReference>
<protein>
    <recommendedName>
        <fullName evidence="4">Methyltransferase domain-containing protein</fullName>
    </recommendedName>
</protein>
<dbReference type="PANTHER" id="PTHR43591">
    <property type="entry name" value="METHYLTRANSFERASE"/>
    <property type="match status" value="1"/>
</dbReference>
<dbReference type="STRING" id="342668.A0A1B8GPC1"/>
<reference evidence="3" key="2">
    <citation type="journal article" date="2018" name="Nat. Commun.">
        <title>Extreme sensitivity to ultraviolet light in the fungal pathogen causing white-nose syndrome of bats.</title>
        <authorList>
            <person name="Palmer J.M."/>
            <person name="Drees K.P."/>
            <person name="Foster J.T."/>
            <person name="Lindner D.L."/>
        </authorList>
    </citation>
    <scope>NUCLEOTIDE SEQUENCE [LARGE SCALE GENOMIC DNA]</scope>
    <source>
        <strain evidence="3">UAMH 10579</strain>
    </source>
</reference>
<dbReference type="CDD" id="cd02440">
    <property type="entry name" value="AdoMet_MTases"/>
    <property type="match status" value="1"/>
</dbReference>
<sequence length="396" mass="43900">MTEPLAQAAAASAQTPAPVATTTAAETAEPVATTTTATTAEPVATTTTTAEPTAAQLHPVEEQEHQIVVDENDALADFDDEAFDSGSSAGGSAFTSITSSVLRGEVAEGGRTYAVYGKEEYGLPMDDTELNRLDMSHAKYYGLLEKKRFLAPIGDSPQKILDLGCGTGIWCIDVADEYPSAEVIGVDIAPTQPEWVPPNCRFELDDMEEPWMWSKNSFDLIFLRDLIYCIRDWPKLIDQCYTHVKPGGWVEFQAVTALLGSDDNTVPPGGALEQFASNLITSSRMFGTPIDDPIRWKGWFEERGFVDINLKIFKLPINTWPKDTRMKVLGAWEMENLLSGMEVMTMRVFVKALGWTEEEVLVFLVNVRKEVKDRGIHGWWPYYVLTARRPEEGETA</sequence>
<feature type="region of interest" description="Disordered" evidence="1">
    <location>
        <begin position="1"/>
        <end position="53"/>
    </location>
</feature>
<keyword evidence="3" id="KW-1185">Reference proteome</keyword>
<dbReference type="Gene3D" id="3.40.50.150">
    <property type="entry name" value="Vaccinia Virus protein VP39"/>
    <property type="match status" value="1"/>
</dbReference>
<gene>
    <name evidence="2" type="ORF">VE01_04600</name>
</gene>
<dbReference type="PANTHER" id="PTHR43591:SF24">
    <property type="entry name" value="2-METHOXY-6-POLYPRENYL-1,4-BENZOQUINOL METHYLASE, MITOCHONDRIAL"/>
    <property type="match status" value="1"/>
</dbReference>
<evidence type="ECO:0000256" key="1">
    <source>
        <dbReference type="SAM" id="MobiDB-lite"/>
    </source>
</evidence>
<dbReference type="GeneID" id="28837986"/>
<dbReference type="AlphaFoldDB" id="A0A1B8GPC1"/>
<organism evidence="2 3">
    <name type="scientific">Pseudogymnoascus verrucosus</name>
    <dbReference type="NCBI Taxonomy" id="342668"/>
    <lineage>
        <taxon>Eukaryota</taxon>
        <taxon>Fungi</taxon>
        <taxon>Dikarya</taxon>
        <taxon>Ascomycota</taxon>
        <taxon>Pezizomycotina</taxon>
        <taxon>Leotiomycetes</taxon>
        <taxon>Thelebolales</taxon>
        <taxon>Thelebolaceae</taxon>
        <taxon>Pseudogymnoascus</taxon>
    </lineage>
</organism>
<dbReference type="SUPFAM" id="SSF53335">
    <property type="entry name" value="S-adenosyl-L-methionine-dependent methyltransferases"/>
    <property type="match status" value="1"/>
</dbReference>
<evidence type="ECO:0008006" key="4">
    <source>
        <dbReference type="Google" id="ProtNLM"/>
    </source>
</evidence>
<accession>A0A1B8GPC1</accession>
<dbReference type="Pfam" id="PF13489">
    <property type="entry name" value="Methyltransf_23"/>
    <property type="match status" value="1"/>
</dbReference>
<evidence type="ECO:0000313" key="2">
    <source>
        <dbReference type="EMBL" id="OBT97668.1"/>
    </source>
</evidence>
<reference evidence="2 3" key="1">
    <citation type="submission" date="2016-03" db="EMBL/GenBank/DDBJ databases">
        <title>Comparative genomics of Pseudogymnoascus destructans, the fungus causing white-nose syndrome of bats.</title>
        <authorList>
            <person name="Palmer J.M."/>
            <person name="Drees K.P."/>
            <person name="Foster J.T."/>
            <person name="Lindner D.L."/>
        </authorList>
    </citation>
    <scope>NUCLEOTIDE SEQUENCE [LARGE SCALE GENOMIC DNA]</scope>
    <source>
        <strain evidence="2 3">UAMH 10579</strain>
    </source>
</reference>
<dbReference type="InterPro" id="IPR029063">
    <property type="entry name" value="SAM-dependent_MTases_sf"/>
</dbReference>
<dbReference type="OrthoDB" id="2013972at2759"/>